<comment type="caution">
    <text evidence="1">The sequence shown here is derived from an EMBL/GenBank/DDBJ whole genome shotgun (WGS) entry which is preliminary data.</text>
</comment>
<organism evidence="1 2">
    <name type="scientific">Paenibacillus tundrae</name>
    <dbReference type="NCBI Taxonomy" id="528187"/>
    <lineage>
        <taxon>Bacteria</taxon>
        <taxon>Bacillati</taxon>
        <taxon>Bacillota</taxon>
        <taxon>Bacilli</taxon>
        <taxon>Bacillales</taxon>
        <taxon>Paenibacillaceae</taxon>
        <taxon>Paenibacillus</taxon>
    </lineage>
</organism>
<accession>A0ABT9WBF6</accession>
<dbReference type="Proteomes" id="UP001233836">
    <property type="component" value="Unassembled WGS sequence"/>
</dbReference>
<sequence length="29" mass="3537">MHNYKEKMKMINDEENIEIEFKESSSGFK</sequence>
<keyword evidence="2" id="KW-1185">Reference proteome</keyword>
<name>A0ABT9WBF6_9BACL</name>
<evidence type="ECO:0000313" key="2">
    <source>
        <dbReference type="Proteomes" id="UP001233836"/>
    </source>
</evidence>
<gene>
    <name evidence="1" type="ORF">J2T19_002029</name>
</gene>
<evidence type="ECO:0000313" key="1">
    <source>
        <dbReference type="EMBL" id="MDQ0170587.1"/>
    </source>
</evidence>
<reference evidence="1 2" key="1">
    <citation type="submission" date="2023-07" db="EMBL/GenBank/DDBJ databases">
        <title>Sorghum-associated microbial communities from plants grown in Nebraska, USA.</title>
        <authorList>
            <person name="Schachtman D."/>
        </authorList>
    </citation>
    <scope>NUCLEOTIDE SEQUENCE [LARGE SCALE GENOMIC DNA]</scope>
    <source>
        <strain evidence="1 2">DS1314</strain>
    </source>
</reference>
<proteinExistence type="predicted"/>
<protein>
    <submittedName>
        <fullName evidence="1">Uncharacterized protein</fullName>
    </submittedName>
</protein>
<dbReference type="EMBL" id="JAUSTI010000004">
    <property type="protein sequence ID" value="MDQ0170587.1"/>
    <property type="molecule type" value="Genomic_DNA"/>
</dbReference>